<dbReference type="GO" id="GO:0005524">
    <property type="term" value="F:ATP binding"/>
    <property type="evidence" value="ECO:0007669"/>
    <property type="project" value="UniProtKB-UniRule"/>
</dbReference>
<dbReference type="GO" id="GO:0051301">
    <property type="term" value="P:cell division"/>
    <property type="evidence" value="ECO:0007669"/>
    <property type="project" value="UniProtKB-KW"/>
</dbReference>
<dbReference type="UniPathway" id="UPA00219"/>
<evidence type="ECO:0000313" key="6">
    <source>
        <dbReference type="EMBL" id="EDM80866.1"/>
    </source>
</evidence>
<keyword evidence="2 3" id="KW-0961">Cell wall biogenesis/degradation</keyword>
<dbReference type="AlphaFoldDB" id="A6FZR0"/>
<keyword evidence="7" id="KW-1185">Reference proteome</keyword>
<comment type="similarity">
    <text evidence="1 2">Belongs to the MurCDEF family. MurE subfamily.</text>
</comment>
<reference evidence="6 7" key="1">
    <citation type="submission" date="2007-06" db="EMBL/GenBank/DDBJ databases">
        <authorList>
            <person name="Shimkets L."/>
            <person name="Ferriera S."/>
            <person name="Johnson J."/>
            <person name="Kravitz S."/>
            <person name="Beeson K."/>
            <person name="Sutton G."/>
            <person name="Rogers Y.-H."/>
            <person name="Friedman R."/>
            <person name="Frazier M."/>
            <person name="Venter J.C."/>
        </authorList>
    </citation>
    <scope>NUCLEOTIDE SEQUENCE [LARGE SCALE GENOMIC DNA]</scope>
    <source>
        <strain evidence="6 7">SIR-1</strain>
    </source>
</reference>
<name>A6FZR0_9BACT</name>
<dbReference type="Pfam" id="PF02875">
    <property type="entry name" value="Mur_ligase_C"/>
    <property type="match status" value="1"/>
</dbReference>
<keyword evidence="2" id="KW-0963">Cytoplasm</keyword>
<dbReference type="PANTHER" id="PTHR23135:SF4">
    <property type="entry name" value="UDP-N-ACETYLMURAMOYL-L-ALANYL-D-GLUTAMATE--2,6-DIAMINOPIMELATE LIGASE MURE HOMOLOG, CHLOROPLASTIC"/>
    <property type="match status" value="1"/>
</dbReference>
<dbReference type="Pfam" id="PF08245">
    <property type="entry name" value="Mur_ligase_M"/>
    <property type="match status" value="1"/>
</dbReference>
<accession>A6FZR0</accession>
<evidence type="ECO:0000256" key="3">
    <source>
        <dbReference type="RuleBase" id="RU004135"/>
    </source>
</evidence>
<dbReference type="GO" id="GO:0008360">
    <property type="term" value="P:regulation of cell shape"/>
    <property type="evidence" value="ECO:0007669"/>
    <property type="project" value="UniProtKB-KW"/>
</dbReference>
<feature type="short sequence motif" description="Meso-diaminopimelate recognition motif" evidence="2">
    <location>
        <begin position="401"/>
        <end position="404"/>
    </location>
</feature>
<evidence type="ECO:0000259" key="4">
    <source>
        <dbReference type="Pfam" id="PF02875"/>
    </source>
</evidence>
<keyword evidence="2" id="KW-0460">Magnesium</keyword>
<comment type="pathway">
    <text evidence="2 3">Cell wall biogenesis; peptidoglycan biosynthesis.</text>
</comment>
<dbReference type="HAMAP" id="MF_00208">
    <property type="entry name" value="MurE"/>
    <property type="match status" value="1"/>
</dbReference>
<dbReference type="SUPFAM" id="SSF53244">
    <property type="entry name" value="MurD-like peptide ligases, peptide-binding domain"/>
    <property type="match status" value="1"/>
</dbReference>
<dbReference type="EMBL" id="ABCS01000007">
    <property type="protein sequence ID" value="EDM80866.1"/>
    <property type="molecule type" value="Genomic_DNA"/>
</dbReference>
<dbReference type="PANTHER" id="PTHR23135">
    <property type="entry name" value="MUR LIGASE FAMILY MEMBER"/>
    <property type="match status" value="1"/>
</dbReference>
<feature type="binding site" evidence="2">
    <location>
        <begin position="401"/>
        <end position="404"/>
    </location>
    <ligand>
        <name>meso-2,6-diaminopimelate</name>
        <dbReference type="ChEBI" id="CHEBI:57791"/>
    </ligand>
</feature>
<dbReference type="InterPro" id="IPR013221">
    <property type="entry name" value="Mur_ligase_cen"/>
</dbReference>
<keyword evidence="2 6" id="KW-0436">Ligase</keyword>
<comment type="caution">
    <text evidence="2">Lacks conserved residue(s) required for the propagation of feature annotation.</text>
</comment>
<dbReference type="InterPro" id="IPR005761">
    <property type="entry name" value="UDP-N-AcMur-Glu-dNH2Pim_ligase"/>
</dbReference>
<gene>
    <name evidence="2" type="primary">murE</name>
    <name evidence="6" type="ORF">PPSIR1_28188</name>
</gene>
<dbReference type="Gene3D" id="3.90.190.20">
    <property type="entry name" value="Mur ligase, C-terminal domain"/>
    <property type="match status" value="1"/>
</dbReference>
<comment type="subcellular location">
    <subcellularLocation>
        <location evidence="2 3">Cytoplasm</location>
    </subcellularLocation>
</comment>
<dbReference type="EC" id="6.3.2.13" evidence="2"/>
<keyword evidence="2 3" id="KW-0133">Cell shape</keyword>
<feature type="binding site" evidence="2">
    <location>
        <begin position="143"/>
        <end position="144"/>
    </location>
    <ligand>
        <name>UDP-N-acetyl-alpha-D-muramoyl-L-alanyl-D-glutamate</name>
        <dbReference type="ChEBI" id="CHEBI:83900"/>
    </ligand>
</feature>
<dbReference type="eggNOG" id="COG0769">
    <property type="taxonomic scope" value="Bacteria"/>
</dbReference>
<feature type="domain" description="Mur ligase central" evidence="5">
    <location>
        <begin position="99"/>
        <end position="304"/>
    </location>
</feature>
<comment type="catalytic activity">
    <reaction evidence="2">
        <text>UDP-N-acetyl-alpha-D-muramoyl-L-alanyl-D-glutamate + meso-2,6-diaminopimelate + ATP = UDP-N-acetyl-alpha-D-muramoyl-L-alanyl-gamma-D-glutamyl-meso-2,6-diaminopimelate + ADP + phosphate + H(+)</text>
        <dbReference type="Rhea" id="RHEA:23676"/>
        <dbReference type="ChEBI" id="CHEBI:15378"/>
        <dbReference type="ChEBI" id="CHEBI:30616"/>
        <dbReference type="ChEBI" id="CHEBI:43474"/>
        <dbReference type="ChEBI" id="CHEBI:57791"/>
        <dbReference type="ChEBI" id="CHEBI:83900"/>
        <dbReference type="ChEBI" id="CHEBI:83905"/>
        <dbReference type="ChEBI" id="CHEBI:456216"/>
        <dbReference type="EC" id="6.3.2.13"/>
    </reaction>
</comment>
<feature type="domain" description="Mur ligase C-terminal" evidence="4">
    <location>
        <begin position="327"/>
        <end position="454"/>
    </location>
</feature>
<feature type="binding site" evidence="2">
    <location>
        <position position="456"/>
    </location>
    <ligand>
        <name>meso-2,6-diaminopimelate</name>
        <dbReference type="ChEBI" id="CHEBI:57791"/>
    </ligand>
</feature>
<feature type="binding site" evidence="2">
    <location>
        <position position="170"/>
    </location>
    <ligand>
        <name>UDP-N-acetyl-alpha-D-muramoyl-L-alanyl-D-glutamate</name>
        <dbReference type="ChEBI" id="CHEBI:83900"/>
    </ligand>
</feature>
<protein>
    <recommendedName>
        <fullName evidence="2">UDP-N-acetylmuramoyl-L-alanyl-D-glutamate--2,6-diaminopimelate ligase</fullName>
        <ecNumber evidence="2">6.3.2.13</ecNumber>
    </recommendedName>
    <alternativeName>
        <fullName evidence="2">Meso-A2pm-adding enzyme</fullName>
    </alternativeName>
    <alternativeName>
        <fullName evidence="2">Meso-diaminopimelate-adding enzyme</fullName>
    </alternativeName>
    <alternativeName>
        <fullName evidence="2">UDP-MurNAc-L-Ala-D-Glu:meso-diaminopimelate ligase</fullName>
    </alternativeName>
    <alternativeName>
        <fullName evidence="2">UDP-MurNAc-tripeptide synthetase</fullName>
    </alternativeName>
    <alternativeName>
        <fullName evidence="2">UDP-N-acetylmuramyl-tripeptide synthetase</fullName>
    </alternativeName>
</protein>
<evidence type="ECO:0000313" key="7">
    <source>
        <dbReference type="Proteomes" id="UP000005801"/>
    </source>
</evidence>
<dbReference type="GO" id="GO:0009252">
    <property type="term" value="P:peptidoglycan biosynthetic process"/>
    <property type="evidence" value="ECO:0007669"/>
    <property type="project" value="UniProtKB-UniRule"/>
</dbReference>
<dbReference type="GO" id="GO:0000287">
    <property type="term" value="F:magnesium ion binding"/>
    <property type="evidence" value="ECO:0007669"/>
    <property type="project" value="UniProtKB-UniRule"/>
</dbReference>
<comment type="caution">
    <text evidence="6">The sequence shown here is derived from an EMBL/GenBank/DDBJ whole genome shotgun (WGS) entry which is preliminary data.</text>
</comment>
<dbReference type="NCBIfam" id="TIGR01085">
    <property type="entry name" value="murE"/>
    <property type="match status" value="1"/>
</dbReference>
<comment type="cofactor">
    <cofactor evidence="2">
        <name>Mg(2+)</name>
        <dbReference type="ChEBI" id="CHEBI:18420"/>
    </cofactor>
</comment>
<dbReference type="SUPFAM" id="SSF53623">
    <property type="entry name" value="MurD-like peptide ligases, catalytic domain"/>
    <property type="match status" value="1"/>
</dbReference>
<dbReference type="Proteomes" id="UP000005801">
    <property type="component" value="Unassembled WGS sequence"/>
</dbReference>
<organism evidence="6 7">
    <name type="scientific">Plesiocystis pacifica SIR-1</name>
    <dbReference type="NCBI Taxonomy" id="391625"/>
    <lineage>
        <taxon>Bacteria</taxon>
        <taxon>Pseudomonadati</taxon>
        <taxon>Myxococcota</taxon>
        <taxon>Polyangia</taxon>
        <taxon>Nannocystales</taxon>
        <taxon>Nannocystaceae</taxon>
        <taxon>Plesiocystis</taxon>
    </lineage>
</organism>
<dbReference type="InterPro" id="IPR036615">
    <property type="entry name" value="Mur_ligase_C_dom_sf"/>
</dbReference>
<proteinExistence type="inferred from homology"/>
<sequence>MAPLGLRPHQDAPLREFRMGIDPVGAGDVAVWIPSHPRMGLTRPEDALAQGAAAVLTDDRELAASDPRIVFVPALADEVSGLAASFYGHPGRALKVVAVTGTCGKTSTTFFTAQLADRVGLGAAVMGTLGMGRLGDLRDSGHTTPQHAMLQRELARYVDEGLGLVAIEASSAGLEMDRLGGVPIDAGVFTMLGRDHLDRHRTMEAYAAAKWRLFDAYAPEFAVLGADDPTGEAWARRLRERCAVTVFGAEPRPELDLPRVHIEGLEQQRAGLGVRLASTWGEAAVSIRALGAFQAHNLAAALATLARLGVPWPELVVACEGLSGPPGRMEPYAAPGTPLCLIDYAHTPESLTFALDSARALAPGGRVWCVFGCGGGRDSGKRGEMGAAAEGSADVVVVTTDNPRHEDPEAIAAAVVAGMETPSRARVIGERGQAITRALDEAAPEDVVVVAGKGHERVQIFADRRVEWSDRDFVAAYMGARGG</sequence>
<feature type="binding site" evidence="2">
    <location>
        <position position="178"/>
    </location>
    <ligand>
        <name>UDP-N-acetyl-alpha-D-muramoyl-L-alanyl-D-glutamate</name>
        <dbReference type="ChEBI" id="CHEBI:83900"/>
    </ligand>
</feature>
<comment type="function">
    <text evidence="2">Catalyzes the addition of meso-diaminopimelic acid to the nucleotide precursor UDP-N-acetylmuramoyl-L-alanyl-D-glutamate (UMAG) in the biosynthesis of bacterial cell-wall peptidoglycan.</text>
</comment>
<keyword evidence="2 3" id="KW-0132">Cell division</keyword>
<evidence type="ECO:0000259" key="5">
    <source>
        <dbReference type="Pfam" id="PF08245"/>
    </source>
</evidence>
<dbReference type="STRING" id="391625.PPSIR1_28188"/>
<feature type="binding site" evidence="2">
    <location>
        <position position="377"/>
    </location>
    <ligand>
        <name>meso-2,6-diaminopimelate</name>
        <dbReference type="ChEBI" id="CHEBI:57791"/>
    </ligand>
</feature>
<dbReference type="GO" id="GO:0005737">
    <property type="term" value="C:cytoplasm"/>
    <property type="evidence" value="ECO:0007669"/>
    <property type="project" value="UniProtKB-SubCell"/>
</dbReference>
<feature type="modified residue" description="N6-carboxylysine" evidence="2">
    <location>
        <position position="210"/>
    </location>
</feature>
<keyword evidence="2 3" id="KW-0573">Peptidoglycan synthesis</keyword>
<dbReference type="Gene3D" id="3.40.1190.10">
    <property type="entry name" value="Mur-like, catalytic domain"/>
    <property type="match status" value="1"/>
</dbReference>
<keyword evidence="2 3" id="KW-0131">Cell cycle</keyword>
<evidence type="ECO:0000256" key="1">
    <source>
        <dbReference type="ARBA" id="ARBA00005898"/>
    </source>
</evidence>
<feature type="binding site" evidence="2">
    <location>
        <position position="452"/>
    </location>
    <ligand>
        <name>meso-2,6-diaminopimelate</name>
        <dbReference type="ChEBI" id="CHEBI:57791"/>
    </ligand>
</feature>
<dbReference type="GO" id="GO:0071555">
    <property type="term" value="P:cell wall organization"/>
    <property type="evidence" value="ECO:0007669"/>
    <property type="project" value="UniProtKB-KW"/>
</dbReference>
<dbReference type="InterPro" id="IPR036565">
    <property type="entry name" value="Mur-like_cat_sf"/>
</dbReference>
<feature type="binding site" evidence="2">
    <location>
        <begin position="101"/>
        <end position="107"/>
    </location>
    <ligand>
        <name>ATP</name>
        <dbReference type="ChEBI" id="CHEBI:30616"/>
    </ligand>
</feature>
<evidence type="ECO:0000256" key="2">
    <source>
        <dbReference type="HAMAP-Rule" id="MF_00208"/>
    </source>
</evidence>
<dbReference type="InterPro" id="IPR004101">
    <property type="entry name" value="Mur_ligase_C"/>
</dbReference>
<comment type="PTM">
    <text evidence="2">Carboxylation is probably crucial for Mg(2+) binding and, consequently, for the gamma-phosphate positioning of ATP.</text>
</comment>
<dbReference type="GO" id="GO:0008765">
    <property type="term" value="F:UDP-N-acetylmuramoylalanyl-D-glutamate-2,6-diaminopimelate ligase activity"/>
    <property type="evidence" value="ECO:0007669"/>
    <property type="project" value="UniProtKB-UniRule"/>
</dbReference>
<keyword evidence="2" id="KW-0547">Nucleotide-binding</keyword>
<keyword evidence="2" id="KW-0067">ATP-binding</keyword>